<dbReference type="FunFam" id="2.40.10.10:FF:000016">
    <property type="entry name" value="Tryptase beta-2"/>
    <property type="match status" value="1"/>
</dbReference>
<evidence type="ECO:0000256" key="4">
    <source>
        <dbReference type="ARBA" id="ARBA00022825"/>
    </source>
</evidence>
<evidence type="ECO:0000313" key="9">
    <source>
        <dbReference type="Ensembl" id="ENSJJAP00000008141.1"/>
    </source>
</evidence>
<evidence type="ECO:0000256" key="6">
    <source>
        <dbReference type="ARBA" id="ARBA00023157"/>
    </source>
</evidence>
<keyword evidence="2" id="KW-0732">Signal</keyword>
<keyword evidence="3" id="KW-0378">Hydrolase</keyword>
<dbReference type="OMA" id="LIFHEEC"/>
<keyword evidence="7" id="KW-0325">Glycoprotein</keyword>
<dbReference type="Gene3D" id="2.40.10.10">
    <property type="entry name" value="Trypsin-like serine proteases"/>
    <property type="match status" value="2"/>
</dbReference>
<dbReference type="PRINTS" id="PR00722">
    <property type="entry name" value="CHYMOTRYPSIN"/>
</dbReference>
<dbReference type="SMART" id="SM00020">
    <property type="entry name" value="Tryp_SPc"/>
    <property type="match status" value="1"/>
</dbReference>
<dbReference type="InterPro" id="IPR001314">
    <property type="entry name" value="Peptidase_S1A"/>
</dbReference>
<dbReference type="InterPro" id="IPR033116">
    <property type="entry name" value="TRYPSIN_SER"/>
</dbReference>
<reference evidence="9" key="1">
    <citation type="submission" date="2025-08" db="UniProtKB">
        <authorList>
            <consortium name="Ensembl"/>
        </authorList>
    </citation>
    <scope>IDENTIFICATION</scope>
</reference>
<keyword evidence="10" id="KW-1185">Reference proteome</keyword>
<evidence type="ECO:0000256" key="1">
    <source>
        <dbReference type="ARBA" id="ARBA00022670"/>
    </source>
</evidence>
<dbReference type="CDD" id="cd00190">
    <property type="entry name" value="Tryp_SPc"/>
    <property type="match status" value="1"/>
</dbReference>
<dbReference type="Proteomes" id="UP000694385">
    <property type="component" value="Unassembled WGS sequence"/>
</dbReference>
<reference evidence="9" key="2">
    <citation type="submission" date="2025-09" db="UniProtKB">
        <authorList>
            <consortium name="Ensembl"/>
        </authorList>
    </citation>
    <scope>IDENTIFICATION</scope>
</reference>
<evidence type="ECO:0000256" key="2">
    <source>
        <dbReference type="ARBA" id="ARBA00022729"/>
    </source>
</evidence>
<dbReference type="GeneTree" id="ENSGT00940000163134"/>
<dbReference type="GO" id="GO:0006508">
    <property type="term" value="P:proteolysis"/>
    <property type="evidence" value="ECO:0007669"/>
    <property type="project" value="UniProtKB-KW"/>
</dbReference>
<keyword evidence="6" id="KW-1015">Disulfide bond</keyword>
<accession>A0A8C5NY40</accession>
<dbReference type="PROSITE" id="PS00135">
    <property type="entry name" value="TRYPSIN_SER"/>
    <property type="match status" value="1"/>
</dbReference>
<name>A0A8C5NY40_JACJA</name>
<dbReference type="SUPFAM" id="SSF50494">
    <property type="entry name" value="Trypsin-like serine proteases"/>
    <property type="match status" value="1"/>
</dbReference>
<protein>
    <recommendedName>
        <fullName evidence="8">Peptidase S1 domain-containing protein</fullName>
    </recommendedName>
</protein>
<keyword evidence="1" id="KW-0645">Protease</keyword>
<dbReference type="InterPro" id="IPR043504">
    <property type="entry name" value="Peptidase_S1_PA_chymotrypsin"/>
</dbReference>
<evidence type="ECO:0000256" key="5">
    <source>
        <dbReference type="ARBA" id="ARBA00023145"/>
    </source>
</evidence>
<dbReference type="InterPro" id="IPR009003">
    <property type="entry name" value="Peptidase_S1_PA"/>
</dbReference>
<evidence type="ECO:0000256" key="3">
    <source>
        <dbReference type="ARBA" id="ARBA00022801"/>
    </source>
</evidence>
<organism evidence="9 10">
    <name type="scientific">Jaculus jaculus</name>
    <name type="common">Lesser Egyptian jerboa</name>
    <dbReference type="NCBI Taxonomy" id="51337"/>
    <lineage>
        <taxon>Eukaryota</taxon>
        <taxon>Metazoa</taxon>
        <taxon>Chordata</taxon>
        <taxon>Craniata</taxon>
        <taxon>Vertebrata</taxon>
        <taxon>Euteleostomi</taxon>
        <taxon>Mammalia</taxon>
        <taxon>Eutheria</taxon>
        <taxon>Euarchontoglires</taxon>
        <taxon>Glires</taxon>
        <taxon>Rodentia</taxon>
        <taxon>Myomorpha</taxon>
        <taxon>Dipodoidea</taxon>
        <taxon>Dipodidae</taxon>
        <taxon>Dipodinae</taxon>
        <taxon>Jaculus</taxon>
    </lineage>
</organism>
<keyword evidence="4" id="KW-0720">Serine protease</keyword>
<dbReference type="Ensembl" id="ENSJJAT00000014565.1">
    <property type="protein sequence ID" value="ENSJJAP00000008141.1"/>
    <property type="gene ID" value="ENSJJAG00000012384.1"/>
</dbReference>
<evidence type="ECO:0000256" key="7">
    <source>
        <dbReference type="ARBA" id="ARBA00023180"/>
    </source>
</evidence>
<evidence type="ECO:0000313" key="10">
    <source>
        <dbReference type="Proteomes" id="UP000694385"/>
    </source>
</evidence>
<dbReference type="PANTHER" id="PTHR24253:SF159">
    <property type="entry name" value="SERINE PROTEASE 42"/>
    <property type="match status" value="1"/>
</dbReference>
<gene>
    <name evidence="9" type="primary">LOC101595748</name>
</gene>
<dbReference type="PANTHER" id="PTHR24253">
    <property type="entry name" value="TRANSMEMBRANE PROTEASE SERINE"/>
    <property type="match status" value="1"/>
</dbReference>
<dbReference type="AlphaFoldDB" id="A0A8C5NY40"/>
<dbReference type="Pfam" id="PF00089">
    <property type="entry name" value="Trypsin"/>
    <property type="match status" value="1"/>
</dbReference>
<feature type="domain" description="Peptidase S1" evidence="8">
    <location>
        <begin position="1"/>
        <end position="192"/>
    </location>
</feature>
<dbReference type="GO" id="GO:0004252">
    <property type="term" value="F:serine-type endopeptidase activity"/>
    <property type="evidence" value="ECO:0007669"/>
    <property type="project" value="InterPro"/>
</dbReference>
<sequence>RFRYNVKLGDRSIHTTKTSLVVPIQKIFVHPLYSTDFTMQADVALLKLLYPVNFSSTIHPVCVPSETFKVKAGISCWVTGWGKTGKHVPGSVTAILQAVEQNLIFHEECNKMLQEIMASSRTLVLKGMICAYKGLGKDACAGDSGGPLSCEINKTWVQVGIVSWGIGCGLEGYPGVYVDTSFHSKWLIAVLNQATSVNPVATFILFLCLLTS</sequence>
<dbReference type="InterPro" id="IPR001254">
    <property type="entry name" value="Trypsin_dom"/>
</dbReference>
<keyword evidence="5" id="KW-0865">Zymogen</keyword>
<evidence type="ECO:0000259" key="8">
    <source>
        <dbReference type="PROSITE" id="PS50240"/>
    </source>
</evidence>
<proteinExistence type="predicted"/>
<dbReference type="PROSITE" id="PS50240">
    <property type="entry name" value="TRYPSIN_DOM"/>
    <property type="match status" value="1"/>
</dbReference>